<reference evidence="2 3" key="1">
    <citation type="submission" date="2019-03" db="EMBL/GenBank/DDBJ databases">
        <title>Genomic Encyclopedia of Type Strains, Phase IV (KMG-IV): sequencing the most valuable type-strain genomes for metagenomic binning, comparative biology and taxonomic classification.</title>
        <authorList>
            <person name="Goeker M."/>
        </authorList>
    </citation>
    <scope>NUCLEOTIDE SEQUENCE [LARGE SCALE GENOMIC DNA]</scope>
    <source>
        <strain evidence="2 3">DSM 2781</strain>
    </source>
</reference>
<dbReference type="Proteomes" id="UP000295733">
    <property type="component" value="Unassembled WGS sequence"/>
</dbReference>
<keyword evidence="3" id="KW-1185">Reference proteome</keyword>
<dbReference type="AlphaFoldDB" id="A0A4R2NVW0"/>
<comment type="caution">
    <text evidence="2">The sequence shown here is derived from an EMBL/GenBank/DDBJ whole genome shotgun (WGS) entry which is preliminary data.</text>
</comment>
<evidence type="ECO:0000256" key="1">
    <source>
        <dbReference type="SAM" id="MobiDB-lite"/>
    </source>
</evidence>
<evidence type="ECO:0000313" key="3">
    <source>
        <dbReference type="Proteomes" id="UP000295733"/>
    </source>
</evidence>
<dbReference type="EMBL" id="SLXL01000002">
    <property type="protein sequence ID" value="TCP26107.1"/>
    <property type="molecule type" value="Genomic_DNA"/>
</dbReference>
<proteinExistence type="predicted"/>
<name>A0A4R2NVW0_RHOAD</name>
<evidence type="ECO:0000313" key="2">
    <source>
        <dbReference type="EMBL" id="TCP26107.1"/>
    </source>
</evidence>
<accession>A0A4R2NVW0</accession>
<feature type="compositionally biased region" description="Basic and acidic residues" evidence="1">
    <location>
        <begin position="16"/>
        <end position="29"/>
    </location>
</feature>
<sequence>MTPSATQGGARPGGVGEKRPPRGGRDGRCPGRKRPGRCWAVMEPYR</sequence>
<organism evidence="2 3">
    <name type="scientific">Rhodovulum adriaticum</name>
    <name type="common">Rhodopseudomonas adriatica</name>
    <dbReference type="NCBI Taxonomy" id="35804"/>
    <lineage>
        <taxon>Bacteria</taxon>
        <taxon>Pseudomonadati</taxon>
        <taxon>Pseudomonadota</taxon>
        <taxon>Alphaproteobacteria</taxon>
        <taxon>Rhodobacterales</taxon>
        <taxon>Paracoccaceae</taxon>
        <taxon>Rhodovulum</taxon>
    </lineage>
</organism>
<gene>
    <name evidence="2" type="ORF">EV656_10269</name>
</gene>
<protein>
    <submittedName>
        <fullName evidence="2">Uncharacterized protein</fullName>
    </submittedName>
</protein>
<feature type="region of interest" description="Disordered" evidence="1">
    <location>
        <begin position="1"/>
        <end position="46"/>
    </location>
</feature>